<evidence type="ECO:0000256" key="2">
    <source>
        <dbReference type="ARBA" id="ARBA00023235"/>
    </source>
</evidence>
<dbReference type="InterPro" id="IPR042214">
    <property type="entry name" value="TruD_catalytic"/>
</dbReference>
<dbReference type="Gene3D" id="3.30.2350.20">
    <property type="entry name" value="TruD, catalytic domain"/>
    <property type="match status" value="2"/>
</dbReference>
<dbReference type="GO" id="GO:0009982">
    <property type="term" value="F:pseudouridine synthase activity"/>
    <property type="evidence" value="ECO:0007669"/>
    <property type="project" value="InterPro"/>
</dbReference>
<dbReference type="InterPro" id="IPR001656">
    <property type="entry name" value="PsdUridine_synth_TruD"/>
</dbReference>
<dbReference type="EMBL" id="NJET01000058">
    <property type="protein sequence ID" value="PHH63036.1"/>
    <property type="molecule type" value="Genomic_DNA"/>
</dbReference>
<dbReference type="InterPro" id="IPR020103">
    <property type="entry name" value="PsdUridine_synth_cat_dom_sf"/>
</dbReference>
<evidence type="ECO:0000256" key="3">
    <source>
        <dbReference type="SAM" id="MobiDB-lite"/>
    </source>
</evidence>
<dbReference type="PIRSF" id="PIRSF037016">
    <property type="entry name" value="Pseudouridin_synth_euk_prd"/>
    <property type="match status" value="1"/>
</dbReference>
<name>A0A2C5Y5R9_9HYPO</name>
<evidence type="ECO:0000256" key="1">
    <source>
        <dbReference type="ARBA" id="ARBA00007953"/>
    </source>
</evidence>
<dbReference type="PANTHER" id="PTHR13326:SF21">
    <property type="entry name" value="PSEUDOURIDYLATE SYNTHASE PUS7L"/>
    <property type="match status" value="1"/>
</dbReference>
<dbReference type="InterPro" id="IPR011760">
    <property type="entry name" value="PsdUridine_synth_TruD_insert"/>
</dbReference>
<accession>A0A2C5Y5R9</accession>
<feature type="region of interest" description="Disordered" evidence="3">
    <location>
        <begin position="696"/>
        <end position="718"/>
    </location>
</feature>
<dbReference type="STRING" id="1399860.A0A2C5Y5R9"/>
<evidence type="ECO:0000313" key="6">
    <source>
        <dbReference type="Proteomes" id="UP000226192"/>
    </source>
</evidence>
<evidence type="ECO:0000259" key="4">
    <source>
        <dbReference type="PROSITE" id="PS50984"/>
    </source>
</evidence>
<comment type="caution">
    <text evidence="5">The sequence shown here is derived from an EMBL/GenBank/DDBJ whole genome shotgun (WGS) entry which is preliminary data.</text>
</comment>
<keyword evidence="6" id="KW-1185">Reference proteome</keyword>
<protein>
    <recommendedName>
        <fullName evidence="4">TRUD domain-containing protein</fullName>
    </recommendedName>
</protein>
<feature type="compositionally biased region" description="Polar residues" evidence="3">
    <location>
        <begin position="654"/>
        <end position="664"/>
    </location>
</feature>
<evidence type="ECO:0000313" key="5">
    <source>
        <dbReference type="EMBL" id="PHH63036.1"/>
    </source>
</evidence>
<dbReference type="PROSITE" id="PS50984">
    <property type="entry name" value="TRUD"/>
    <property type="match status" value="1"/>
</dbReference>
<comment type="similarity">
    <text evidence="1">Belongs to the pseudouridine synthase TruD family.</text>
</comment>
<keyword evidence="2" id="KW-0413">Isomerase</keyword>
<dbReference type="NCBIfam" id="TIGR00094">
    <property type="entry name" value="tRNA_TruD_broad"/>
    <property type="match status" value="1"/>
</dbReference>
<dbReference type="Pfam" id="PF01142">
    <property type="entry name" value="TruD"/>
    <property type="match status" value="1"/>
</dbReference>
<feature type="domain" description="TRUD" evidence="4">
    <location>
        <begin position="326"/>
        <end position="588"/>
    </location>
</feature>
<dbReference type="GO" id="GO:0003723">
    <property type="term" value="F:RNA binding"/>
    <property type="evidence" value="ECO:0007669"/>
    <property type="project" value="InterPro"/>
</dbReference>
<dbReference type="SUPFAM" id="SSF55120">
    <property type="entry name" value="Pseudouridine synthase"/>
    <property type="match status" value="1"/>
</dbReference>
<dbReference type="PANTHER" id="PTHR13326">
    <property type="entry name" value="TRNA PSEUDOURIDINE SYNTHASE D"/>
    <property type="match status" value="1"/>
</dbReference>
<dbReference type="AlphaFoldDB" id="A0A2C5Y5R9"/>
<gene>
    <name evidence="5" type="ORF">CDD81_6367</name>
</gene>
<dbReference type="OrthoDB" id="447290at2759"/>
<feature type="region of interest" description="Disordered" evidence="3">
    <location>
        <begin position="618"/>
        <end position="665"/>
    </location>
</feature>
<dbReference type="Proteomes" id="UP000226192">
    <property type="component" value="Unassembled WGS sequence"/>
</dbReference>
<dbReference type="GO" id="GO:0001522">
    <property type="term" value="P:pseudouridine synthesis"/>
    <property type="evidence" value="ECO:0007669"/>
    <property type="project" value="InterPro"/>
</dbReference>
<proteinExistence type="inferred from homology"/>
<organism evidence="5 6">
    <name type="scientific">Ophiocordyceps australis</name>
    <dbReference type="NCBI Taxonomy" id="1399860"/>
    <lineage>
        <taxon>Eukaryota</taxon>
        <taxon>Fungi</taxon>
        <taxon>Dikarya</taxon>
        <taxon>Ascomycota</taxon>
        <taxon>Pezizomycotina</taxon>
        <taxon>Sordariomycetes</taxon>
        <taxon>Hypocreomycetidae</taxon>
        <taxon>Hypocreales</taxon>
        <taxon>Ophiocordycipitaceae</taxon>
        <taxon>Ophiocordyceps</taxon>
    </lineage>
</organism>
<dbReference type="GO" id="GO:0005634">
    <property type="term" value="C:nucleus"/>
    <property type="evidence" value="ECO:0007669"/>
    <property type="project" value="TreeGrafter"/>
</dbReference>
<dbReference type="CDD" id="cd02576">
    <property type="entry name" value="PseudoU_synth_ScPUS7"/>
    <property type="match status" value="1"/>
</dbReference>
<feature type="compositionally biased region" description="Low complexity" evidence="3">
    <location>
        <begin position="698"/>
        <end position="712"/>
    </location>
</feature>
<reference evidence="5 6" key="1">
    <citation type="submission" date="2017-06" db="EMBL/GenBank/DDBJ databases">
        <title>Ant-infecting Ophiocordyceps genomes reveal a high diversity of potential behavioral manipulation genes and a possible major role for enterotoxins.</title>
        <authorList>
            <person name="De Bekker C."/>
            <person name="Evans H.C."/>
            <person name="Brachmann A."/>
            <person name="Hughes D.P."/>
        </authorList>
    </citation>
    <scope>NUCLEOTIDE SEQUENCE [LARGE SCALE GENOMIC DNA]</scope>
    <source>
        <strain evidence="5 6">Map64</strain>
    </source>
</reference>
<sequence length="718" mass="79376">MTGNVQLSARGSASHLQSIGITCRSTPLAFAWTGDQRLRFSDFQVNEIGEDGAVLHLRHIGANEQETRPLEDEVEAEAEDVRRRVEAAQSNPEAKMDISDADLDSLSNLAGQRFTQHLVKLVHGQQDADGKKMTLATSDRVDDKCKRGQIHGEIRRIFKSRIETSADASGIITASTVTSRRGKRRSRRAPEEKPAAEYLHFSLYKDNRDTMDAVNQIARALRIRTQRVNYAGVKDRRASTTQRCSVRHVGPRALAGVQKLWGITTGDYEYRSEPINLGQLLGNEFVITLKNCAPLDPQLAAQPVAESIKTLSTSVQSTLQHMASHGWINYFGHQRFGTYHIGTHEVGKLILGEKWEEAVMALLSYDPDTAAKAANGEVPSDPLKRDEYARHYACMLFSQQQQAKAAETMPMRFAAESCILRHLTRPGNNALGDYSGALTHITRGLRSMYLHAYQSYVWNHVASKRWELCGDSVIKGDLVLADASEDKSHKDDDEDDDDDVINPVDEADEAAVRARPLTADEAASGRFSLLDVVLPSPGYDVVYPDNDIGAYYAEFMARPENGSLDPLRMRRSRREFSLPGRYRKLMARFLAPPSIDFRLYADDMQQMHPTDLDLVRASKAQQRPCAGRKHSLDDAQGADPTPKRPRVEAAATCATDQTSGTPHQEPSKIAAIFKFQLGSSAYATVVLRELMGHAPQEAAAGDAASRASSSPAQPTHAT</sequence>